<dbReference type="AlphaFoldDB" id="A0A974GYI7"/>
<protein>
    <submittedName>
        <fullName evidence="1">Uncharacterized protein</fullName>
    </submittedName>
</protein>
<organism evidence="1">
    <name type="scientific">Xenopus laevis</name>
    <name type="common">African clawed frog</name>
    <dbReference type="NCBI Taxonomy" id="8355"/>
    <lineage>
        <taxon>Eukaryota</taxon>
        <taxon>Metazoa</taxon>
        <taxon>Chordata</taxon>
        <taxon>Craniata</taxon>
        <taxon>Vertebrata</taxon>
        <taxon>Euteleostomi</taxon>
        <taxon>Amphibia</taxon>
        <taxon>Batrachia</taxon>
        <taxon>Anura</taxon>
        <taxon>Pipoidea</taxon>
        <taxon>Pipidae</taxon>
        <taxon>Xenopodinae</taxon>
        <taxon>Xenopus</taxon>
        <taxon>Xenopus</taxon>
    </lineage>
</organism>
<proteinExistence type="predicted"/>
<gene>
    <name evidence="1" type="ORF">XELAEV_18003065mg</name>
</gene>
<dbReference type="EMBL" id="KV502938">
    <property type="protein sequence ID" value="OCT55307.1"/>
    <property type="molecule type" value="Genomic_DNA"/>
</dbReference>
<dbReference type="Proteomes" id="UP000694892">
    <property type="component" value="Unassembled WGS sequence"/>
</dbReference>
<reference evidence="1" key="1">
    <citation type="submission" date="2016-05" db="EMBL/GenBank/DDBJ databases">
        <title>WGS assembly of Xenopus laevis.</title>
        <authorList>
            <person name="Session A."/>
            <person name="Uno Y."/>
            <person name="Kwon T."/>
            <person name="Chapman J."/>
            <person name="Toyoda A."/>
            <person name="Takahashi S."/>
            <person name="Fukui A."/>
            <person name="Hikosaka A."/>
            <person name="Putnam N."/>
            <person name="Stites J."/>
            <person name="Van Heeringen S."/>
            <person name="Quigley I."/>
            <person name="Heinz S."/>
            <person name="Hellsten U."/>
            <person name="Lyons J."/>
            <person name="Suzuki A."/>
            <person name="Kondo M."/>
            <person name="Ogino H."/>
            <person name="Ochi H."/>
            <person name="Bogdanovic O."/>
            <person name="Lister R."/>
            <person name="Georgiou G."/>
            <person name="Paranjpe S."/>
            <person name="Van Kruijsbergen I."/>
            <person name="Mozaffari S."/>
            <person name="Shu S."/>
            <person name="Schmutz J."/>
            <person name="Jenkins J."/>
            <person name="Grimwood J."/>
            <person name="Carlson J."/>
            <person name="Mitros T."/>
            <person name="Simakov O."/>
            <person name="Heald R."/>
            <person name="Miller K."/>
            <person name="Haudenschild C."/>
            <person name="Kuroki Y."/>
            <person name="Tanaka T."/>
            <person name="Michiue T."/>
            <person name="Watanabe M."/>
            <person name="Kinoshita T."/>
            <person name="Ohta Y."/>
            <person name="Mawaribuchi S."/>
            <person name="Suzuki Y."/>
            <person name="Haramoto Y."/>
            <person name="Yamamoto T."/>
            <person name="Takagi C."/>
            <person name="Kitzman J."/>
            <person name="Shendure J."/>
            <person name="Nakayama T."/>
            <person name="Izutsu Y."/>
            <person name="Robert J."/>
            <person name="Dichmann D."/>
            <person name="Flajnik M."/>
            <person name="Houston D."/>
            <person name="Marcotte E."/>
            <person name="Wallingford J."/>
            <person name="Ito Y."/>
            <person name="Asashima M."/>
            <person name="Ueno N."/>
            <person name="Matsuda Y."/>
            <person name="Jan Veenstra G."/>
            <person name="Fujiyama A."/>
            <person name="Harland R."/>
            <person name="Taira M."/>
            <person name="Rokhsar D.S."/>
        </authorList>
    </citation>
    <scope>NUCLEOTIDE SEQUENCE</scope>
    <source>
        <strain evidence="1">J</strain>
        <tissue evidence="1">Blood</tissue>
    </source>
</reference>
<sequence>MVTVFPKDSFLQSPKESLQGVGDIVHLVFIFLEHHSPCVLLQGFQETCGLRVLPTLPVYSFRGHTWGAFTMITNSSWTAQ</sequence>
<accession>A0A974GYI7</accession>
<name>A0A974GYI7_XENLA</name>
<evidence type="ECO:0000313" key="1">
    <source>
        <dbReference type="EMBL" id="OCT55307.1"/>
    </source>
</evidence>